<evidence type="ECO:0000313" key="2">
    <source>
        <dbReference type="Proteomes" id="UP000077202"/>
    </source>
</evidence>
<sequence>MEASKDLYPDTTMQDGSPRLKRRRMLLFPASRDEGGPGDPAMDASMECMESHIESCGGGGSMMPPCEEFERLEVPAPSSPNSLWYLRNDETHFIMDEALEPAASDKWMSRCFVEIQGHQQVVPISEISGTSGSGSCSMNQQQQECEFEFSESPSISFGGPSTPGSRSTVQYNKPKSVTPVAYPFNLLKPSRAQGDVTLTDINQRLSMPPSRPSQFSVDKRLVQAGAGGLSGKSVVHRTKIHTQGEGLAQVFASKDLHACPTLQALVKAIISTSFTSWPDKVDAEPKNQNFSSPETKKFVTVWNRLCILAQRSRAVRDSFPTRVLSMPEAELQAPGKKEGTSAGWLASLGYSRCHIRERSPACLAAAVCHCRWWWCERTLTIFNVGSKNTALCCQDNTERALELIVGRFLKQAKAPVENVEVPRVSDRL</sequence>
<dbReference type="GO" id="GO:0007143">
    <property type="term" value="P:female meiotic nuclear division"/>
    <property type="evidence" value="ECO:0007669"/>
    <property type="project" value="InterPro"/>
</dbReference>
<dbReference type="AlphaFoldDB" id="A0A176VEW5"/>
<name>A0A176VEW5_MARPO</name>
<proteinExistence type="predicted"/>
<dbReference type="Proteomes" id="UP000077202">
    <property type="component" value="Unassembled WGS sequence"/>
</dbReference>
<dbReference type="EMBL" id="LVLJ01003850">
    <property type="protein sequence ID" value="OAE19444.1"/>
    <property type="molecule type" value="Genomic_DNA"/>
</dbReference>
<accession>A0A176VEW5</accession>
<keyword evidence="2" id="KW-1185">Reference proteome</keyword>
<dbReference type="InterPro" id="IPR039933">
    <property type="entry name" value="XRI1"/>
</dbReference>
<evidence type="ECO:0000313" key="1">
    <source>
        <dbReference type="EMBL" id="OAE19444.1"/>
    </source>
</evidence>
<organism evidence="1 2">
    <name type="scientific">Marchantia polymorpha subsp. ruderalis</name>
    <dbReference type="NCBI Taxonomy" id="1480154"/>
    <lineage>
        <taxon>Eukaryota</taxon>
        <taxon>Viridiplantae</taxon>
        <taxon>Streptophyta</taxon>
        <taxon>Embryophyta</taxon>
        <taxon>Marchantiophyta</taxon>
        <taxon>Marchantiopsida</taxon>
        <taxon>Marchantiidae</taxon>
        <taxon>Marchantiales</taxon>
        <taxon>Marchantiaceae</taxon>
        <taxon>Marchantia</taxon>
    </lineage>
</organism>
<protein>
    <submittedName>
        <fullName evidence="1">Uncharacterized protein</fullName>
    </submittedName>
</protein>
<dbReference type="PANTHER" id="PTHR33385">
    <property type="entry name" value="PROTEIN XRI1"/>
    <property type="match status" value="1"/>
</dbReference>
<comment type="caution">
    <text evidence="1">The sequence shown here is derived from an EMBL/GenBank/DDBJ whole genome shotgun (WGS) entry which is preliminary data.</text>
</comment>
<gene>
    <name evidence="1" type="ORF">AXG93_1040s1080</name>
</gene>
<reference evidence="1" key="1">
    <citation type="submission" date="2016-03" db="EMBL/GenBank/DDBJ databases">
        <title>Mechanisms controlling the formation of the plant cell surface in tip-growing cells are functionally conserved among land plants.</title>
        <authorList>
            <person name="Honkanen S."/>
            <person name="Jones V.A."/>
            <person name="Morieri G."/>
            <person name="Champion C."/>
            <person name="Hetherington A.J."/>
            <person name="Kelly S."/>
            <person name="Saint-Marcoux D."/>
            <person name="Proust H."/>
            <person name="Prescott H."/>
            <person name="Dolan L."/>
        </authorList>
    </citation>
    <scope>NUCLEOTIDE SEQUENCE [LARGE SCALE GENOMIC DNA]</scope>
    <source>
        <tissue evidence="1">Whole gametophyte</tissue>
    </source>
</reference>
<dbReference type="PANTHER" id="PTHR33385:SF4">
    <property type="entry name" value="PROTEIN XRI1"/>
    <property type="match status" value="1"/>
</dbReference>
<dbReference type="GO" id="GO:0007140">
    <property type="term" value="P:male meiotic nuclear division"/>
    <property type="evidence" value="ECO:0007669"/>
    <property type="project" value="InterPro"/>
</dbReference>